<sequence>MNYGADAAADEQVWWLKYYYLHFGEQTAASAKHWIGVVFLMDTFGLSIDDINRVASGEVVQKSGVP</sequence>
<proteinExistence type="predicted"/>
<keyword evidence="2" id="KW-1185">Reference proteome</keyword>
<gene>
    <name evidence="1" type="ORF">AT302_19370</name>
</gene>
<dbReference type="EMBL" id="CP013480">
    <property type="protein sequence ID" value="ALS61612.1"/>
    <property type="molecule type" value="Genomic_DNA"/>
</dbReference>
<organism evidence="1 2">
    <name type="scientific">Pandoraea norimbergensis</name>
    <dbReference type="NCBI Taxonomy" id="93219"/>
    <lineage>
        <taxon>Bacteria</taxon>
        <taxon>Pseudomonadati</taxon>
        <taxon>Pseudomonadota</taxon>
        <taxon>Betaproteobacteria</taxon>
        <taxon>Burkholderiales</taxon>
        <taxon>Burkholderiaceae</taxon>
        <taxon>Pandoraea</taxon>
    </lineage>
</organism>
<accession>A0ABM5WMJ0</accession>
<dbReference type="Proteomes" id="UP000060277">
    <property type="component" value="Chromosome"/>
</dbReference>
<evidence type="ECO:0000313" key="2">
    <source>
        <dbReference type="Proteomes" id="UP000060277"/>
    </source>
</evidence>
<evidence type="ECO:0000313" key="1">
    <source>
        <dbReference type="EMBL" id="ALS61612.1"/>
    </source>
</evidence>
<name>A0ABM5WMJ0_9BURK</name>
<reference evidence="2" key="1">
    <citation type="submission" date="2015-12" db="EMBL/GenBank/DDBJ databases">
        <title>Complete genome sequence of Pandoraea norimbergensis DSM 11628.</title>
        <authorList>
            <person name="Ee R."/>
            <person name="Lim Y.-L."/>
            <person name="Yong D."/>
            <person name="Yin W.-F."/>
            <person name="Chan K.-G."/>
        </authorList>
    </citation>
    <scope>NUCLEOTIDE SEQUENCE [LARGE SCALE GENOMIC DNA]</scope>
    <source>
        <strain evidence="2">DSM 11628</strain>
    </source>
</reference>
<protein>
    <submittedName>
        <fullName evidence="1">Uncharacterized protein</fullName>
    </submittedName>
</protein>